<gene>
    <name evidence="2" type="ORF">MYAER_2091</name>
</gene>
<dbReference type="RefSeq" id="WP_046662015.1">
    <property type="nucleotide sequence ID" value="NZ_CP011304.1"/>
</dbReference>
<reference evidence="2 3" key="1">
    <citation type="journal article" date="2015" name="Genome Announc.">
        <title>Complete Genome Sequence of Microcystis aeruginosa NIES-2549, a Bloom-Forming Cyanobacterium from Lake Kasumigaura, Japan.</title>
        <authorList>
            <person name="Yamaguchi H."/>
            <person name="Suzuki S."/>
            <person name="Tanabe Y."/>
            <person name="Osana Y."/>
            <person name="Shimura Y."/>
            <person name="Ishida K."/>
            <person name="Kawachi M."/>
        </authorList>
    </citation>
    <scope>NUCLEOTIDE SEQUENCE [LARGE SCALE GENOMIC DNA]</scope>
    <source>
        <strain evidence="2 3">NIES-2549</strain>
    </source>
</reference>
<sequence length="210" mass="24046">MTVTVIAPPAEIINLSGISWETYETLLEELNNRRLRLTYNRGTLEIMAPSPEHELSKEVLGRFVETLAEELAVQIYPLGSTTFKRPEISGAEPDKCFYIYNIDAVRGKKRLDLNEDPPPDLVLEIDVTSSSQNRLQVYADLGVREVWIYNGEFLAIQQLENGTYITSQSSQFFANLPILEIAIFLQQAGQKDYLELVKEFRNWVRSQTEK</sequence>
<dbReference type="EMBL" id="CP011304">
    <property type="protein sequence ID" value="AKE64439.1"/>
    <property type="molecule type" value="Genomic_DNA"/>
</dbReference>
<dbReference type="Pfam" id="PF05685">
    <property type="entry name" value="Uma2"/>
    <property type="match status" value="1"/>
</dbReference>
<dbReference type="InterPro" id="IPR008538">
    <property type="entry name" value="Uma2"/>
</dbReference>
<dbReference type="Proteomes" id="UP000034103">
    <property type="component" value="Chromosome"/>
</dbReference>
<proteinExistence type="predicted"/>
<dbReference type="SUPFAM" id="SSF52980">
    <property type="entry name" value="Restriction endonuclease-like"/>
    <property type="match status" value="1"/>
</dbReference>
<dbReference type="Gene3D" id="3.90.1570.10">
    <property type="entry name" value="tt1808, chain A"/>
    <property type="match status" value="1"/>
</dbReference>
<dbReference type="InterPro" id="IPR011335">
    <property type="entry name" value="Restrct_endonuc-II-like"/>
</dbReference>
<dbReference type="HOGENOM" id="CLU_098557_0_0_3"/>
<evidence type="ECO:0000259" key="1">
    <source>
        <dbReference type="Pfam" id="PF05685"/>
    </source>
</evidence>
<feature type="domain" description="Putative restriction endonuclease" evidence="1">
    <location>
        <begin position="20"/>
        <end position="176"/>
    </location>
</feature>
<name>A0A0F6U3Q3_MICAE</name>
<dbReference type="AlphaFoldDB" id="A0A0F6U3Q3"/>
<dbReference type="PATRIC" id="fig|1641812.3.peg.2163"/>
<dbReference type="InterPro" id="IPR012296">
    <property type="entry name" value="Nuclease_put_TT1808"/>
</dbReference>
<organism evidence="2 3">
    <name type="scientific">Microcystis aeruginosa NIES-2549</name>
    <dbReference type="NCBI Taxonomy" id="1641812"/>
    <lineage>
        <taxon>Bacteria</taxon>
        <taxon>Bacillati</taxon>
        <taxon>Cyanobacteriota</taxon>
        <taxon>Cyanophyceae</taxon>
        <taxon>Oscillatoriophycideae</taxon>
        <taxon>Chroococcales</taxon>
        <taxon>Microcystaceae</taxon>
        <taxon>Microcystis</taxon>
    </lineage>
</organism>
<protein>
    <submittedName>
        <fullName evidence="2">Flavodoxin reductases (Ferredoxin-NADPH reductases) family 1</fullName>
    </submittedName>
</protein>
<dbReference type="CDD" id="cd06260">
    <property type="entry name" value="DUF820-like"/>
    <property type="match status" value="1"/>
</dbReference>
<accession>A0A0F6U3Q3</accession>
<evidence type="ECO:0000313" key="2">
    <source>
        <dbReference type="EMBL" id="AKE64439.1"/>
    </source>
</evidence>
<evidence type="ECO:0000313" key="3">
    <source>
        <dbReference type="Proteomes" id="UP000034103"/>
    </source>
</evidence>
<dbReference type="PANTHER" id="PTHR47152">
    <property type="entry name" value="SLR2084 PROTEIN-RELATED"/>
    <property type="match status" value="1"/>
</dbReference>